<reference evidence="7" key="4">
    <citation type="submission" date="2025-09" db="UniProtKB">
        <authorList>
            <consortium name="Ensembl"/>
        </authorList>
    </citation>
    <scope>IDENTIFICATION</scope>
    <source>
        <strain evidence="7">HSOK</strain>
    </source>
</reference>
<evidence type="ECO:0000256" key="2">
    <source>
        <dbReference type="ARBA" id="ARBA00022679"/>
    </source>
</evidence>
<organism evidence="7 8">
    <name type="scientific">Oryzias latipes</name>
    <name type="common">Japanese rice fish</name>
    <name type="synonym">Japanese killifish</name>
    <dbReference type="NCBI Taxonomy" id="8090"/>
    <lineage>
        <taxon>Eukaryota</taxon>
        <taxon>Metazoa</taxon>
        <taxon>Chordata</taxon>
        <taxon>Craniata</taxon>
        <taxon>Vertebrata</taxon>
        <taxon>Euteleostomi</taxon>
        <taxon>Actinopterygii</taxon>
        <taxon>Neopterygii</taxon>
        <taxon>Teleostei</taxon>
        <taxon>Neoteleostei</taxon>
        <taxon>Acanthomorphata</taxon>
        <taxon>Ovalentaria</taxon>
        <taxon>Atherinomorphae</taxon>
        <taxon>Beloniformes</taxon>
        <taxon>Adrianichthyidae</taxon>
        <taxon>Oryziinae</taxon>
        <taxon>Oryzias</taxon>
    </lineage>
</organism>
<dbReference type="AlphaFoldDB" id="A0A3P9JIP1"/>
<dbReference type="InterPro" id="IPR023213">
    <property type="entry name" value="CAT-like_dom_sf"/>
</dbReference>
<keyword evidence="2 5" id="KW-0808">Transferase</keyword>
<dbReference type="InterPro" id="IPR000542">
    <property type="entry name" value="Carn_acyl_trans"/>
</dbReference>
<dbReference type="Gene3D" id="3.30.559.10">
    <property type="entry name" value="Chloramphenicol acetyltransferase-like domain"/>
    <property type="match status" value="1"/>
</dbReference>
<reference key="1">
    <citation type="journal article" date="2007" name="Nature">
        <title>The medaka draft genome and insights into vertebrate genome evolution.</title>
        <authorList>
            <person name="Kasahara M."/>
            <person name="Naruse K."/>
            <person name="Sasaki S."/>
            <person name="Nakatani Y."/>
            <person name="Qu W."/>
            <person name="Ahsan B."/>
            <person name="Yamada T."/>
            <person name="Nagayasu Y."/>
            <person name="Doi K."/>
            <person name="Kasai Y."/>
            <person name="Jindo T."/>
            <person name="Kobayashi D."/>
            <person name="Shimada A."/>
            <person name="Toyoda A."/>
            <person name="Kuroki Y."/>
            <person name="Fujiyama A."/>
            <person name="Sasaki T."/>
            <person name="Shimizu A."/>
            <person name="Asakawa S."/>
            <person name="Shimizu N."/>
            <person name="Hashimoto S."/>
            <person name="Yang J."/>
            <person name="Lee Y."/>
            <person name="Matsushima K."/>
            <person name="Sugano S."/>
            <person name="Sakaizumi M."/>
            <person name="Narita T."/>
            <person name="Ohishi K."/>
            <person name="Haga S."/>
            <person name="Ohta F."/>
            <person name="Nomoto H."/>
            <person name="Nogata K."/>
            <person name="Morishita T."/>
            <person name="Endo T."/>
            <person name="Shin-I T."/>
            <person name="Takeda H."/>
            <person name="Morishita S."/>
            <person name="Kohara Y."/>
        </authorList>
    </citation>
    <scope>NUCLEOTIDE SEQUENCE [LARGE SCALE GENOMIC DNA]</scope>
    <source>
        <strain>Hd-rR</strain>
    </source>
</reference>
<evidence type="ECO:0000256" key="4">
    <source>
        <dbReference type="PIRSR" id="PIRSR600542-1"/>
    </source>
</evidence>
<dbReference type="InterPro" id="IPR039551">
    <property type="entry name" value="Cho/carn_acyl_trans"/>
</dbReference>
<evidence type="ECO:0000259" key="6">
    <source>
        <dbReference type="Pfam" id="PF00755"/>
    </source>
</evidence>
<dbReference type="Pfam" id="PF00755">
    <property type="entry name" value="Carn_acyltransf"/>
    <property type="match status" value="1"/>
</dbReference>
<evidence type="ECO:0000313" key="7">
    <source>
        <dbReference type="Ensembl" id="ENSORLP00015031896.1"/>
    </source>
</evidence>
<dbReference type="PANTHER" id="PTHR22589">
    <property type="entry name" value="CARNITINE O-ACYLTRANSFERASE"/>
    <property type="match status" value="1"/>
</dbReference>
<keyword evidence="3 5" id="KW-0012">Acyltransferase</keyword>
<evidence type="ECO:0000313" key="8">
    <source>
        <dbReference type="Proteomes" id="UP000265200"/>
    </source>
</evidence>
<comment type="similarity">
    <text evidence="1 5">Belongs to the carnitine/choline acetyltransferase family.</text>
</comment>
<reference evidence="7" key="3">
    <citation type="submission" date="2025-08" db="UniProtKB">
        <authorList>
            <consortium name="Ensembl"/>
        </authorList>
    </citation>
    <scope>IDENTIFICATION</scope>
    <source>
        <strain evidence="7">HSOK</strain>
    </source>
</reference>
<dbReference type="Proteomes" id="UP000265200">
    <property type="component" value="Chromosome 9"/>
</dbReference>
<accession>A0A3P9JIP1</accession>
<reference evidence="7 8" key="2">
    <citation type="submission" date="2017-04" db="EMBL/GenBank/DDBJ databases">
        <title>CpG methylation of centromeres and impact of large insertions on vertebrate speciation.</title>
        <authorList>
            <person name="Ichikawa K."/>
            <person name="Yoshimura J."/>
            <person name="Morishita S."/>
        </authorList>
    </citation>
    <scope>NUCLEOTIDE SEQUENCE</scope>
    <source>
        <strain evidence="7 8">HSOK</strain>
    </source>
</reference>
<dbReference type="FunFam" id="3.30.559.70:FF:000002">
    <property type="entry name" value="Carnitine O-acetyltransferase"/>
    <property type="match status" value="1"/>
</dbReference>
<dbReference type="PANTHER" id="PTHR22589:SF50">
    <property type="entry name" value="CARNITINE O-ACETYLTRANSFERASE"/>
    <property type="match status" value="1"/>
</dbReference>
<dbReference type="SUPFAM" id="SSF52777">
    <property type="entry name" value="CoA-dependent acyltransferases"/>
    <property type="match status" value="2"/>
</dbReference>
<dbReference type="Gene3D" id="3.30.559.70">
    <property type="entry name" value="Choline/Carnitine o-acyltransferase, domain 2"/>
    <property type="match status" value="1"/>
</dbReference>
<name>A0A3P9JIP1_ORYLA</name>
<dbReference type="PROSITE" id="PS00440">
    <property type="entry name" value="ACYLTRANSF_C_2"/>
    <property type="match status" value="1"/>
</dbReference>
<dbReference type="InterPro" id="IPR042231">
    <property type="entry name" value="Cho/carn_acyl_trans_2"/>
</dbReference>
<protein>
    <submittedName>
        <fullName evidence="7">Zgc:154046</fullName>
    </submittedName>
</protein>
<evidence type="ECO:0000256" key="5">
    <source>
        <dbReference type="RuleBase" id="RU003801"/>
    </source>
</evidence>
<sequence length="592" mass="67261">MLGFFVRAAVSFRPFMSLKRSYVHQEGLPKLPVPPLKQTCERYLAILEPIVSKEELEHTRQLVQEFLKGGVGERLQKELERRARKTDNWLSEWWMQSAYLDCRMPLAVYTSPGVVLPRLHFQDRQGQMRFAAKLIAGVLDFKRMIDTETLPVEYLSGKPLCMDQYYQILSSCRIPGPKRDTVVNHAVGKTPPTHIAVVHNFQFFVLDVYNSDGTPLTVDQIYMQLEKIWNSSLQTNKEPIGILTSQHRNTWGKAYNNLIKDKTNKESVRAIQKSIFAVCLDAPLPRVSDELYLSRVTAQILHGGGARWNSGNRWFDKTLQFIVGEDGSCGLVYEHAPAEGPPIVFLIDHVNIQMVRSPMVPLPMPQKLRFNITPEIKRDIENAKQNMNIMVHDLDVKVLRFPHFGKKLPKQYKLSPDGFVQMALQLAYFRMYNCCCSTYESASLRMFKYGRTDAIRPTTADSLQFVKAMQDSTKQAIHGQAIDRHLLGLRMQSITDLTSMPEIFMDTSYAVANHFNLSTSQVGSKTDCVMCFGPVVPDGYGVCYNPMDEHINIAITAFNSCEETNAANFAQAVEDSLLDMRALLEDAAVTRQ</sequence>
<feature type="domain" description="Choline/carnitine acyltransferase" evidence="6">
    <location>
        <begin position="31"/>
        <end position="574"/>
    </location>
</feature>
<dbReference type="Ensembl" id="ENSORLT00015023401.1">
    <property type="protein sequence ID" value="ENSORLP00015031896.1"/>
    <property type="gene ID" value="ENSORLG00015016405.1"/>
</dbReference>
<dbReference type="GO" id="GO:0016413">
    <property type="term" value="F:O-acetyltransferase activity"/>
    <property type="evidence" value="ECO:0007669"/>
    <property type="project" value="UniProtKB-ARBA"/>
</dbReference>
<evidence type="ECO:0000256" key="1">
    <source>
        <dbReference type="ARBA" id="ARBA00005232"/>
    </source>
</evidence>
<proteinExistence type="inferred from homology"/>
<evidence type="ECO:0000256" key="3">
    <source>
        <dbReference type="ARBA" id="ARBA00023315"/>
    </source>
</evidence>
<feature type="active site" description="Proton acceptor" evidence="4">
    <location>
        <position position="335"/>
    </location>
</feature>